<dbReference type="PANTHER" id="PTHR42852">
    <property type="entry name" value="THIOL:DISULFIDE INTERCHANGE PROTEIN DSBE"/>
    <property type="match status" value="1"/>
</dbReference>
<comment type="subcellular location">
    <subcellularLocation>
        <location evidence="1">Cell envelope</location>
    </subcellularLocation>
</comment>
<gene>
    <name evidence="6" type="ORF">H8S64_09505</name>
</gene>
<dbReference type="InterPro" id="IPR025380">
    <property type="entry name" value="DUF4369"/>
</dbReference>
<evidence type="ECO:0000256" key="3">
    <source>
        <dbReference type="ARBA" id="ARBA00023157"/>
    </source>
</evidence>
<accession>A0ABR7D072</accession>
<dbReference type="InterPro" id="IPR050553">
    <property type="entry name" value="Thioredoxin_ResA/DsbE_sf"/>
</dbReference>
<dbReference type="Proteomes" id="UP000646484">
    <property type="component" value="Unassembled WGS sequence"/>
</dbReference>
<evidence type="ECO:0000256" key="2">
    <source>
        <dbReference type="ARBA" id="ARBA00022748"/>
    </source>
</evidence>
<protein>
    <submittedName>
        <fullName evidence="6">AhpC/TSA family protein</fullName>
    </submittedName>
</protein>
<dbReference type="InterPro" id="IPR000866">
    <property type="entry name" value="AhpC/TSA"/>
</dbReference>
<dbReference type="InterPro" id="IPR013766">
    <property type="entry name" value="Thioredoxin_domain"/>
</dbReference>
<dbReference type="Pfam" id="PF00578">
    <property type="entry name" value="AhpC-TSA"/>
    <property type="match status" value="1"/>
</dbReference>
<reference evidence="6 7" key="1">
    <citation type="submission" date="2020-08" db="EMBL/GenBank/DDBJ databases">
        <title>Genome public.</title>
        <authorList>
            <person name="Liu C."/>
            <person name="Sun Q."/>
        </authorList>
    </citation>
    <scope>NUCLEOTIDE SEQUENCE [LARGE SCALE GENOMIC DNA]</scope>
    <source>
        <strain evidence="6 7">NSJ-56</strain>
    </source>
</reference>
<evidence type="ECO:0000256" key="4">
    <source>
        <dbReference type="ARBA" id="ARBA00023284"/>
    </source>
</evidence>
<keyword evidence="4" id="KW-0676">Redox-active center</keyword>
<name>A0ABR7D072_9BACT</name>
<evidence type="ECO:0000256" key="1">
    <source>
        <dbReference type="ARBA" id="ARBA00004196"/>
    </source>
</evidence>
<dbReference type="Gene3D" id="3.40.30.10">
    <property type="entry name" value="Glutaredoxin"/>
    <property type="match status" value="1"/>
</dbReference>
<keyword evidence="7" id="KW-1185">Reference proteome</keyword>
<organism evidence="6 7">
    <name type="scientific">Butyricimonas hominis</name>
    <dbReference type="NCBI Taxonomy" id="2763032"/>
    <lineage>
        <taxon>Bacteria</taxon>
        <taxon>Pseudomonadati</taxon>
        <taxon>Bacteroidota</taxon>
        <taxon>Bacteroidia</taxon>
        <taxon>Bacteroidales</taxon>
        <taxon>Odoribacteraceae</taxon>
        <taxon>Butyricimonas</taxon>
    </lineage>
</organism>
<dbReference type="InterPro" id="IPR036249">
    <property type="entry name" value="Thioredoxin-like_sf"/>
</dbReference>
<dbReference type="CDD" id="cd02966">
    <property type="entry name" value="TlpA_like_family"/>
    <property type="match status" value="1"/>
</dbReference>
<dbReference type="RefSeq" id="WP_186975890.1">
    <property type="nucleotide sequence ID" value="NZ_JACOOH010000004.1"/>
</dbReference>
<dbReference type="PANTHER" id="PTHR42852:SF6">
    <property type="entry name" value="THIOL:DISULFIDE INTERCHANGE PROTEIN DSBE"/>
    <property type="match status" value="1"/>
</dbReference>
<feature type="domain" description="Thioredoxin" evidence="5">
    <location>
        <begin position="231"/>
        <end position="369"/>
    </location>
</feature>
<comment type="caution">
    <text evidence="6">The sequence shown here is derived from an EMBL/GenBank/DDBJ whole genome shotgun (WGS) entry which is preliminary data.</text>
</comment>
<dbReference type="PROSITE" id="PS51352">
    <property type="entry name" value="THIOREDOXIN_2"/>
    <property type="match status" value="1"/>
</dbReference>
<sequence length="369" mass="41615">MMKLKQIIACLIFGSLVVLMAVQQKPGFVIEGYVDTPKEGTMLLITLNASDTFARAPIVDGRFRLTGSVDSIIEAALIPEGCTMGSLPLFLENSENKFEAYYNRTNDIFSSKVTGGGIQDIAAKFLSLSLGFRIKMDAVAKDIQRAQQDGKQEDLERAARRYGQLKVQARRGEDSLLNVYKDTYVAAYLLFTRSRHDLDLLKAESRVLGPNAWNTTYGKYIKSMLTQYEKLKVGETAPDFFAYTPDGESVSLYDVKGKVKLLYFWASWSGDCQKEGSKLLKLYDEFHDKGLEIVGFSMDLSEKRWLGALERDQYSWIQLIDEKNQGKASDLYVVTSVPNILLLDEDNKIVGRNLQDEVLRAELEKRLGK</sequence>
<evidence type="ECO:0000259" key="5">
    <source>
        <dbReference type="PROSITE" id="PS51352"/>
    </source>
</evidence>
<dbReference type="SUPFAM" id="SSF52833">
    <property type="entry name" value="Thioredoxin-like"/>
    <property type="match status" value="1"/>
</dbReference>
<evidence type="ECO:0000313" key="7">
    <source>
        <dbReference type="Proteomes" id="UP000646484"/>
    </source>
</evidence>
<keyword evidence="3" id="KW-1015">Disulfide bond</keyword>
<keyword evidence="2" id="KW-0201">Cytochrome c-type biogenesis</keyword>
<dbReference type="EMBL" id="JACOOH010000004">
    <property type="protein sequence ID" value="MBC5621333.1"/>
    <property type="molecule type" value="Genomic_DNA"/>
</dbReference>
<evidence type="ECO:0000313" key="6">
    <source>
        <dbReference type="EMBL" id="MBC5621333.1"/>
    </source>
</evidence>
<proteinExistence type="predicted"/>
<dbReference type="Pfam" id="PF14289">
    <property type="entry name" value="DUF4369"/>
    <property type="match status" value="1"/>
</dbReference>